<dbReference type="AlphaFoldDB" id="A0A846QZY9"/>
<keyword evidence="1" id="KW-1133">Transmembrane helix</keyword>
<dbReference type="GO" id="GO:0004366">
    <property type="term" value="F:glycerol-3-phosphate O-acyltransferase activity"/>
    <property type="evidence" value="ECO:0007669"/>
    <property type="project" value="TreeGrafter"/>
</dbReference>
<dbReference type="InterPro" id="IPR002123">
    <property type="entry name" value="Plipid/glycerol_acylTrfase"/>
</dbReference>
<accession>A0A846QZY9</accession>
<keyword evidence="3" id="KW-0012">Acyltransferase</keyword>
<evidence type="ECO:0000259" key="2">
    <source>
        <dbReference type="SMART" id="SM00563"/>
    </source>
</evidence>
<dbReference type="EMBL" id="JAATJJ010000002">
    <property type="protein sequence ID" value="NJB72480.1"/>
    <property type="molecule type" value="Genomic_DNA"/>
</dbReference>
<dbReference type="InterPro" id="IPR052744">
    <property type="entry name" value="GPAT/DAPAT"/>
</dbReference>
<dbReference type="Proteomes" id="UP000590442">
    <property type="component" value="Unassembled WGS sequence"/>
</dbReference>
<dbReference type="Pfam" id="PF01553">
    <property type="entry name" value="Acyltransferase"/>
    <property type="match status" value="1"/>
</dbReference>
<dbReference type="SUPFAM" id="SSF69593">
    <property type="entry name" value="Glycerol-3-phosphate (1)-acyltransferase"/>
    <property type="match status" value="1"/>
</dbReference>
<keyword evidence="4" id="KW-1185">Reference proteome</keyword>
<evidence type="ECO:0000313" key="4">
    <source>
        <dbReference type="Proteomes" id="UP000590442"/>
    </source>
</evidence>
<organism evidence="3 4">
    <name type="scientific">Saonia flava</name>
    <dbReference type="NCBI Taxonomy" id="523696"/>
    <lineage>
        <taxon>Bacteria</taxon>
        <taxon>Pseudomonadati</taxon>
        <taxon>Bacteroidota</taxon>
        <taxon>Flavobacteriia</taxon>
        <taxon>Flavobacteriales</taxon>
        <taxon>Flavobacteriaceae</taxon>
        <taxon>Saonia</taxon>
    </lineage>
</organism>
<name>A0A846QZY9_9FLAO</name>
<dbReference type="PANTHER" id="PTHR31605:SF0">
    <property type="entry name" value="GLYCEROL-3-PHOSPHATE O-ACYLTRANSFERASE 1"/>
    <property type="match status" value="1"/>
</dbReference>
<comment type="caution">
    <text evidence="3">The sequence shown here is derived from an EMBL/GenBank/DDBJ whole genome shotgun (WGS) entry which is preliminary data.</text>
</comment>
<keyword evidence="1" id="KW-0472">Membrane</keyword>
<proteinExistence type="predicted"/>
<sequence length="347" mass="40409">MKKVGYYFFKCWLGAGLLYYFSKIKIYGLEKIPKNKPVLFLANHQNALLDALLVAIFCKGKPYYLTRASAFTNPLVTSLLNFLQMIPIYRIRDGIDKLGQNEAIFNQCAQLLKNNEHILIFPEGSHNIKKRIRPLSKGFTRILFRAMEKQPHLDIRLLPIGINYNRAEGFPDSAAVYFDNDIPLLKVYDENNLSESIKRIKDVVYESLRKVTTHIENEEDYDEILAKLNSMKVNYLKPSSVNTVIGTIEANEVELNNKSLFSKILKTLFTILNYPFIVPWKLFILPKIKEIEFISTFRFMYSLIFYPVLYLIVFFVLGNYIGHDLTAILLLGHILFNRLYIRTYPFT</sequence>
<dbReference type="SMART" id="SM00563">
    <property type="entry name" value="PlsC"/>
    <property type="match status" value="1"/>
</dbReference>
<dbReference type="GO" id="GO:0016287">
    <property type="term" value="F:glycerone-phosphate O-acyltransferase activity"/>
    <property type="evidence" value="ECO:0007669"/>
    <property type="project" value="TreeGrafter"/>
</dbReference>
<keyword evidence="1" id="KW-0812">Transmembrane</keyword>
<dbReference type="GO" id="GO:0008654">
    <property type="term" value="P:phospholipid biosynthetic process"/>
    <property type="evidence" value="ECO:0007669"/>
    <property type="project" value="TreeGrafter"/>
</dbReference>
<feature type="domain" description="Phospholipid/glycerol acyltransferase" evidence="2">
    <location>
        <begin position="38"/>
        <end position="165"/>
    </location>
</feature>
<gene>
    <name evidence="3" type="ORF">GGR42_002971</name>
</gene>
<feature type="transmembrane region" description="Helical" evidence="1">
    <location>
        <begin position="299"/>
        <end position="317"/>
    </location>
</feature>
<dbReference type="RefSeq" id="WP_167965533.1">
    <property type="nucleotide sequence ID" value="NZ_JAATJJ010000002.1"/>
</dbReference>
<evidence type="ECO:0000256" key="1">
    <source>
        <dbReference type="SAM" id="Phobius"/>
    </source>
</evidence>
<reference evidence="3 4" key="1">
    <citation type="submission" date="2020-03" db="EMBL/GenBank/DDBJ databases">
        <title>Genomic Encyclopedia of Type Strains, Phase IV (KMG-IV): sequencing the most valuable type-strain genomes for metagenomic binning, comparative biology and taxonomic classification.</title>
        <authorList>
            <person name="Goeker M."/>
        </authorList>
    </citation>
    <scope>NUCLEOTIDE SEQUENCE [LARGE SCALE GENOMIC DNA]</scope>
    <source>
        <strain evidence="3 4">DSM 29762</strain>
    </source>
</reference>
<evidence type="ECO:0000313" key="3">
    <source>
        <dbReference type="EMBL" id="NJB72480.1"/>
    </source>
</evidence>
<dbReference type="PANTHER" id="PTHR31605">
    <property type="entry name" value="GLYCEROL-3-PHOSPHATE O-ACYLTRANSFERASE 1"/>
    <property type="match status" value="1"/>
</dbReference>
<keyword evidence="3" id="KW-0808">Transferase</keyword>
<protein>
    <submittedName>
        <fullName evidence="3">1-acyl-sn-glycerol-3-phosphate acyltransferase</fullName>
    </submittedName>
</protein>